<protein>
    <submittedName>
        <fullName evidence="1">Uncharacterized protein</fullName>
    </submittedName>
</protein>
<evidence type="ECO:0000313" key="2">
    <source>
        <dbReference type="Proteomes" id="UP001501570"/>
    </source>
</evidence>
<reference evidence="2" key="1">
    <citation type="journal article" date="2019" name="Int. J. Syst. Evol. Microbiol.">
        <title>The Global Catalogue of Microorganisms (GCM) 10K type strain sequencing project: providing services to taxonomists for standard genome sequencing and annotation.</title>
        <authorList>
            <consortium name="The Broad Institute Genomics Platform"/>
            <consortium name="The Broad Institute Genome Sequencing Center for Infectious Disease"/>
            <person name="Wu L."/>
            <person name="Ma J."/>
        </authorList>
    </citation>
    <scope>NUCLEOTIDE SEQUENCE [LARGE SCALE GENOMIC DNA]</scope>
    <source>
        <strain evidence="2">JCM 18304</strain>
    </source>
</reference>
<sequence length="180" mass="19929">MAEFFDEGVSRRTAWPDRPQAAQLLKAITDPARGFDAIVVGEYERASPGQQLKQLTLILRSHGVQLRLPETYGPVDFDNPRQLAPLDLLGGHSWREVQRSRFRSKAAMRAQVIEQDSATLAIAVALVAGIPALIQTTKQAAKRHNAALICLARRRLDVLYAMLRDKQPYRPSPAEPAPAA</sequence>
<accession>A0ABP9SUP6</accession>
<dbReference type="SUPFAM" id="SSF53041">
    <property type="entry name" value="Resolvase-like"/>
    <property type="match status" value="1"/>
</dbReference>
<dbReference type="Gene3D" id="3.40.50.1390">
    <property type="entry name" value="Resolvase, N-terminal catalytic domain"/>
    <property type="match status" value="1"/>
</dbReference>
<dbReference type="InterPro" id="IPR036162">
    <property type="entry name" value="Resolvase-like_N_sf"/>
</dbReference>
<dbReference type="RefSeq" id="WP_345639230.1">
    <property type="nucleotide sequence ID" value="NZ_BAABJQ010000055.1"/>
</dbReference>
<proteinExistence type="predicted"/>
<dbReference type="EMBL" id="BAABJQ010000055">
    <property type="protein sequence ID" value="GAA5201850.1"/>
    <property type="molecule type" value="Genomic_DNA"/>
</dbReference>
<evidence type="ECO:0000313" key="1">
    <source>
        <dbReference type="EMBL" id="GAA5201850.1"/>
    </source>
</evidence>
<comment type="caution">
    <text evidence="1">The sequence shown here is derived from an EMBL/GenBank/DDBJ whole genome shotgun (WGS) entry which is preliminary data.</text>
</comment>
<name>A0ABP9SUP6_9ACTN</name>
<gene>
    <name evidence="1" type="ORF">GCM10023322_82580</name>
</gene>
<keyword evidence="2" id="KW-1185">Reference proteome</keyword>
<organism evidence="1 2">
    <name type="scientific">Rugosimonospora acidiphila</name>
    <dbReference type="NCBI Taxonomy" id="556531"/>
    <lineage>
        <taxon>Bacteria</taxon>
        <taxon>Bacillati</taxon>
        <taxon>Actinomycetota</taxon>
        <taxon>Actinomycetes</taxon>
        <taxon>Micromonosporales</taxon>
        <taxon>Micromonosporaceae</taxon>
        <taxon>Rugosimonospora</taxon>
    </lineage>
</organism>
<dbReference type="Proteomes" id="UP001501570">
    <property type="component" value="Unassembled WGS sequence"/>
</dbReference>